<dbReference type="EMBL" id="BMKB01000006">
    <property type="protein sequence ID" value="GGA60712.1"/>
    <property type="molecule type" value="Genomic_DNA"/>
</dbReference>
<proteinExistence type="inferred from homology"/>
<dbReference type="SUPFAM" id="SSF47090">
    <property type="entry name" value="PGBD-like"/>
    <property type="match status" value="1"/>
</dbReference>
<dbReference type="Gene3D" id="1.10.101.10">
    <property type="entry name" value="PGBD-like superfamily/PGBD"/>
    <property type="match status" value="1"/>
</dbReference>
<dbReference type="PANTHER" id="PTHR38107:SF3">
    <property type="entry name" value="LYSOZYME RRRD-RELATED"/>
    <property type="match status" value="1"/>
</dbReference>
<dbReference type="InterPro" id="IPR023346">
    <property type="entry name" value="Lysozyme-like_dom_sf"/>
</dbReference>
<keyword evidence="5" id="KW-0812">Transmembrane</keyword>
<dbReference type="GO" id="GO:0003796">
    <property type="term" value="F:lysozyme activity"/>
    <property type="evidence" value="ECO:0007669"/>
    <property type="project" value="UniProtKB-EC"/>
</dbReference>
<reference evidence="7 8" key="1">
    <citation type="journal article" date="2014" name="Int. J. Syst. Evol. Microbiol.">
        <title>Complete genome sequence of Corynebacterium casei LMG S-19264T (=DSM 44701T), isolated from a smear-ripened cheese.</title>
        <authorList>
            <consortium name="US DOE Joint Genome Institute (JGI-PGF)"/>
            <person name="Walter F."/>
            <person name="Albersmeier A."/>
            <person name="Kalinowski J."/>
            <person name="Ruckert C."/>
        </authorList>
    </citation>
    <scope>NUCLEOTIDE SEQUENCE [LARGE SCALE GENOMIC DNA]</scope>
    <source>
        <strain evidence="7 8">CGMCC 1.15896</strain>
    </source>
</reference>
<comment type="catalytic activity">
    <reaction evidence="4">
        <text>Hydrolysis of (1-&gt;4)-beta-linkages between N-acetylmuramic acid and N-acetyl-D-glucosamine residues in a peptidoglycan and between N-acetyl-D-glucosamine residues in chitodextrins.</text>
        <dbReference type="EC" id="3.2.1.17"/>
    </reaction>
</comment>
<dbReference type="GO" id="GO:0009253">
    <property type="term" value="P:peptidoglycan catabolic process"/>
    <property type="evidence" value="ECO:0007669"/>
    <property type="project" value="InterPro"/>
</dbReference>
<dbReference type="Proteomes" id="UP000596977">
    <property type="component" value="Unassembled WGS sequence"/>
</dbReference>
<dbReference type="PANTHER" id="PTHR38107">
    <property type="match status" value="1"/>
</dbReference>
<dbReference type="InterPro" id="IPR033907">
    <property type="entry name" value="Endolysin_autolysin"/>
</dbReference>
<dbReference type="RefSeq" id="WP_164734872.1">
    <property type="nucleotide sequence ID" value="NZ_BMKB01000006.1"/>
</dbReference>
<evidence type="ECO:0000256" key="5">
    <source>
        <dbReference type="SAM" id="Phobius"/>
    </source>
</evidence>
<keyword evidence="5" id="KW-0472">Membrane</keyword>
<evidence type="ECO:0000313" key="7">
    <source>
        <dbReference type="EMBL" id="GGA60712.1"/>
    </source>
</evidence>
<protein>
    <recommendedName>
        <fullName evidence="4">Lysozyme</fullName>
        <ecNumber evidence="4">3.2.1.17</ecNumber>
    </recommendedName>
</protein>
<keyword evidence="5" id="KW-1133">Transmembrane helix</keyword>
<dbReference type="InterPro" id="IPR002196">
    <property type="entry name" value="Glyco_hydro_24"/>
</dbReference>
<gene>
    <name evidence="7" type="ORF">GCM10011499_33730</name>
</gene>
<evidence type="ECO:0000313" key="8">
    <source>
        <dbReference type="Proteomes" id="UP000596977"/>
    </source>
</evidence>
<dbReference type="Gene3D" id="1.10.530.40">
    <property type="match status" value="1"/>
</dbReference>
<keyword evidence="4" id="KW-0378">Hydrolase</keyword>
<dbReference type="SUPFAM" id="SSF53955">
    <property type="entry name" value="Lysozyme-like"/>
    <property type="match status" value="1"/>
</dbReference>
<accession>A0A916RLL5</accession>
<name>A0A916RLL5_9HYPH</name>
<dbReference type="InterPro" id="IPR023347">
    <property type="entry name" value="Lysozyme_dom_sf"/>
</dbReference>
<dbReference type="CDD" id="cd00737">
    <property type="entry name" value="lyz_endolysin_autolysin"/>
    <property type="match status" value="1"/>
</dbReference>
<dbReference type="EC" id="3.2.1.17" evidence="4"/>
<feature type="domain" description="Peptidoglycan binding-like" evidence="6">
    <location>
        <begin position="169"/>
        <end position="209"/>
    </location>
</feature>
<dbReference type="InterPro" id="IPR036366">
    <property type="entry name" value="PGBDSf"/>
</dbReference>
<dbReference type="GO" id="GO:0016998">
    <property type="term" value="P:cell wall macromolecule catabolic process"/>
    <property type="evidence" value="ECO:0007669"/>
    <property type="project" value="InterPro"/>
</dbReference>
<comment type="similarity">
    <text evidence="4">Belongs to the glycosyl hydrolase 24 family.</text>
</comment>
<dbReference type="AlphaFoldDB" id="A0A916RLL5"/>
<dbReference type="InterPro" id="IPR051018">
    <property type="entry name" value="Bacteriophage_GH24"/>
</dbReference>
<dbReference type="InterPro" id="IPR036365">
    <property type="entry name" value="PGBD-like_sf"/>
</dbReference>
<keyword evidence="3" id="KW-1035">Host cytoplasm</keyword>
<keyword evidence="1 4" id="KW-0929">Antimicrobial</keyword>
<sequence>MARSMSERGIADLVADEGEVLTAYRCPAGVLTIGVGLTAGSGVVRPTPGMTISREESRRLLRLALGRNYEPRVNRRMPGINQHEFDGSTSFDFNTGRIHNASWPGLYLSGQFAQAESGFKSWNKAGSRVLAGLTNRRNREWQTIRNGKYHSQAQPVTAAPSLTAPADVWNRLKALGYKQTTAVAAVKAFQADHRLKIDGLVGPATRSALVRAEEAKRQNRSAVGGGAAGGAAGGGTELATDPNVGIETFASAGIGVVIVAGLVIAGFMTWRYRGPIFSKLPEPVKDWFQDRGITLGRRVSVPA</sequence>
<organism evidence="7 8">
    <name type="scientific">Pelagibacterium lentulum</name>
    <dbReference type="NCBI Taxonomy" id="2029865"/>
    <lineage>
        <taxon>Bacteria</taxon>
        <taxon>Pseudomonadati</taxon>
        <taxon>Pseudomonadota</taxon>
        <taxon>Alphaproteobacteria</taxon>
        <taxon>Hyphomicrobiales</taxon>
        <taxon>Devosiaceae</taxon>
        <taxon>Pelagibacterium</taxon>
    </lineage>
</organism>
<dbReference type="Pfam" id="PF00959">
    <property type="entry name" value="Phage_lysozyme"/>
    <property type="match status" value="1"/>
</dbReference>
<feature type="transmembrane region" description="Helical" evidence="5">
    <location>
        <begin position="249"/>
        <end position="270"/>
    </location>
</feature>
<comment type="caution">
    <text evidence="7">The sequence shown here is derived from an EMBL/GenBank/DDBJ whole genome shotgun (WGS) entry which is preliminary data.</text>
</comment>
<dbReference type="InterPro" id="IPR002477">
    <property type="entry name" value="Peptidoglycan-bd-like"/>
</dbReference>
<keyword evidence="8" id="KW-1185">Reference proteome</keyword>
<dbReference type="Pfam" id="PF01471">
    <property type="entry name" value="PG_binding_1"/>
    <property type="match status" value="1"/>
</dbReference>
<evidence type="ECO:0000259" key="6">
    <source>
        <dbReference type="Pfam" id="PF01471"/>
    </source>
</evidence>
<evidence type="ECO:0000256" key="1">
    <source>
        <dbReference type="ARBA" id="ARBA00022529"/>
    </source>
</evidence>
<evidence type="ECO:0000256" key="4">
    <source>
        <dbReference type="RuleBase" id="RU003788"/>
    </source>
</evidence>
<dbReference type="GO" id="GO:0031640">
    <property type="term" value="P:killing of cells of another organism"/>
    <property type="evidence" value="ECO:0007669"/>
    <property type="project" value="UniProtKB-KW"/>
</dbReference>
<dbReference type="GO" id="GO:0042742">
    <property type="term" value="P:defense response to bacterium"/>
    <property type="evidence" value="ECO:0007669"/>
    <property type="project" value="UniProtKB-KW"/>
</dbReference>
<keyword evidence="2 4" id="KW-0081">Bacteriolytic enzyme</keyword>
<keyword evidence="4" id="KW-0326">Glycosidase</keyword>
<evidence type="ECO:0000256" key="2">
    <source>
        <dbReference type="ARBA" id="ARBA00022638"/>
    </source>
</evidence>
<evidence type="ECO:0000256" key="3">
    <source>
        <dbReference type="ARBA" id="ARBA00023200"/>
    </source>
</evidence>